<dbReference type="Gene3D" id="3.30.457.10">
    <property type="entry name" value="Copper amine oxidase-like, N-terminal domain"/>
    <property type="match status" value="1"/>
</dbReference>
<evidence type="ECO:0000259" key="10">
    <source>
        <dbReference type="PROSITE" id="PS51760"/>
    </source>
</evidence>
<sequence length="1383" mass="150345">MSLLKKRIAYLTTSTLLASSVLGITPCLFASSTPSTITYNFDGGTEGWIARGDAQVTTTSSSLTIDSTNHCLYVTNRTSNWHGVSKELKDTLKAGETYTFSVYVKYDEGADTESLSLTLETGLEENGYITIASNSAVSKGEWTQLTGEVTVPEAATKANVYMEAANADLSFYVDELKITGSFATDSPEVPNAPLTTWDFESGLGDWSVRGSGEATAEVSTTAPHGGNQCAFVSGRTQDWNGIQVNLTNSAKKGGKYTFEAWVKYDAADEGTEQFVLALQYDAESESSTQYKWITNADVKNGEWTKLQGEYTLPKDFTDISLYIQVNGSTIDFYADDITMQGEPELDVEIQKDIPSLKEVYSDYFKFGTAIASNNLNDLEQELVLKHFNSITHENALKPESILDHAATIAYMNANGDQTHPQVTLSSDAKATLDFARDNHIPVRAHVLVWHSQTPNWLFTENYSTEKDAPVVSKEVMKQRLENYTNAYFKLLSEEYPDVDFYAIDVVNEAVNPDRPDGLRAPATVATTSGDDDNDENANNSMWMTTIGAEFIEDAFTYARAAADQYMPNVKLAYNDYNECDPKKTEIIYSICKDLYDKGLLDVVGMQGHYNMSSPSTSQFENALLKYASIGDNIEIQITELDITQDDTSEEGLIKQAYRYKGFLDIMKKLDSEGAANITSCVVWGVKDDESWRSERLPLLFDADYQAKPSFWAITDSSKLPVLAQEVKAYSLGSKDYTHAFLIQKGTALETTSGTQIASYKVAWDANNIYVNVIPTEKGKSGTVKVFLNDNSISANLTDNTVIQIPLSEAISEGGTLSFDLFVQVGDEKATWNNLAYDGTSAPNQSTFGKLLLSKAPHSSSAIKGTPIIDGKMDGLWNKAETINVNTFSIGTSGATATAKALWDENYVYVLVEVKDSLLSKASTNTYEQDSVEIFIDEDNAKSTSYELGDIQYRVNFDNERSINGASDADSFITATQIIDGGYIVEAALPSRIAAFTKNQVVGFDFQINDDADGNGKRDNVSNWNDLTGNGWSSTAGYGVLQLVKPTTSDDSGSGSGSGSGAGSGTGSSSTSTSTTSVNKTPDQIIASALSDNTALELSIGTTPITISQNSIEQLSTQEKALVLKSGKVTATITPAFINTNLSNANKILSSLEVSMLPVSDTLFTSLKNQLAKDDNLSIVGTSANTSVINIKGHSSLSTFTEPLLLSVDLVNATITDSSHLTLARVSKNTDGTFTFTQLGGDYQLNNHTLTGYVTEPGTYIVIEKKNLIKLNLIIGKTTINSNQSTSITSDTAPKIVNGTTMVPLRFVAEQLGADVKWNAVNKEITLLFDNQKVILNMGKGQTSSNPETILENGRTLVPLRYVSENLGANVLWIPSSKTIEIVK</sequence>
<dbReference type="CDD" id="cd00005">
    <property type="entry name" value="CBM9_like_1"/>
    <property type="match status" value="1"/>
</dbReference>
<evidence type="ECO:0000313" key="12">
    <source>
        <dbReference type="Proteomes" id="UP000008467"/>
    </source>
</evidence>
<evidence type="ECO:0000256" key="9">
    <source>
        <dbReference type="SAM" id="SignalP"/>
    </source>
</evidence>
<dbReference type="EMBL" id="CP002582">
    <property type="protein sequence ID" value="ADZ82256.1"/>
    <property type="molecule type" value="Genomic_DNA"/>
</dbReference>
<keyword evidence="6 7" id="KW-0624">Polysaccharide degradation</keyword>
<dbReference type="PANTHER" id="PTHR31490">
    <property type="entry name" value="GLYCOSYL HYDROLASE"/>
    <property type="match status" value="1"/>
</dbReference>
<keyword evidence="11" id="KW-0858">Xylan degradation</keyword>
<dbReference type="InterPro" id="IPR003305">
    <property type="entry name" value="CenC_carb-bd"/>
</dbReference>
<keyword evidence="9" id="KW-0732">Signal</keyword>
<dbReference type="SUPFAM" id="SSF49344">
    <property type="entry name" value="CBD9-like"/>
    <property type="match status" value="1"/>
</dbReference>
<feature type="compositionally biased region" description="Gly residues" evidence="8">
    <location>
        <begin position="1053"/>
        <end position="1065"/>
    </location>
</feature>
<dbReference type="Gene3D" id="2.60.40.1190">
    <property type="match status" value="1"/>
</dbReference>
<feature type="region of interest" description="Disordered" evidence="8">
    <location>
        <begin position="1046"/>
        <end position="1078"/>
    </location>
</feature>
<evidence type="ECO:0000313" key="11">
    <source>
        <dbReference type="EMBL" id="ADZ82256.1"/>
    </source>
</evidence>
<dbReference type="Proteomes" id="UP000008467">
    <property type="component" value="Chromosome"/>
</dbReference>
<proteinExistence type="inferred from homology"/>
<evidence type="ECO:0000256" key="2">
    <source>
        <dbReference type="ARBA" id="ARBA00022737"/>
    </source>
</evidence>
<dbReference type="InterPro" id="IPR001000">
    <property type="entry name" value="GH10_dom"/>
</dbReference>
<dbReference type="eggNOG" id="COG1653">
    <property type="taxonomic scope" value="Bacteria"/>
</dbReference>
<name>F2JLG8_CELLD</name>
<evidence type="ECO:0000256" key="3">
    <source>
        <dbReference type="ARBA" id="ARBA00022801"/>
    </source>
</evidence>
<comment type="catalytic activity">
    <reaction evidence="7">
        <text>Endohydrolysis of (1-&gt;4)-beta-D-xylosidic linkages in xylans.</text>
        <dbReference type="EC" id="3.2.1.8"/>
    </reaction>
</comment>
<comment type="similarity">
    <text evidence="1 7">Belongs to the glycosyl hydrolase 10 (cellulase F) family.</text>
</comment>
<keyword evidence="3 7" id="KW-0378">Hydrolase</keyword>
<dbReference type="SUPFAM" id="SSF55383">
    <property type="entry name" value="Copper amine oxidase, domain N"/>
    <property type="match status" value="2"/>
</dbReference>
<protein>
    <recommendedName>
        <fullName evidence="7">Beta-xylanase</fullName>
        <ecNumber evidence="7">3.2.1.8</ecNumber>
    </recommendedName>
</protein>
<dbReference type="Gene3D" id="3.20.20.80">
    <property type="entry name" value="Glycosidases"/>
    <property type="match status" value="1"/>
</dbReference>
<reference evidence="11 12" key="1">
    <citation type="journal article" date="2011" name="J. Bacteriol.">
        <title>Complete genome sequence of the cellulose-degrading bacterium Cellulosilyticum lentocellum.</title>
        <authorList>
            <consortium name="US DOE Joint Genome Institute"/>
            <person name="Miller D.A."/>
            <person name="Suen G."/>
            <person name="Bruce D."/>
            <person name="Copeland A."/>
            <person name="Cheng J.F."/>
            <person name="Detter C."/>
            <person name="Goodwin L.A."/>
            <person name="Han C.S."/>
            <person name="Hauser L.J."/>
            <person name="Land M.L."/>
            <person name="Lapidus A."/>
            <person name="Lucas S."/>
            <person name="Meincke L."/>
            <person name="Pitluck S."/>
            <person name="Tapia R."/>
            <person name="Teshima H."/>
            <person name="Woyke T."/>
            <person name="Fox B.G."/>
            <person name="Angert E.R."/>
            <person name="Currie C.R."/>
        </authorList>
    </citation>
    <scope>NUCLEOTIDE SEQUENCE [LARGE SCALE GENOMIC DNA]</scope>
    <source>
        <strain evidence="12">ATCC 49066 / DSM 5427 / NCIMB 11756 / RHM5</strain>
    </source>
</reference>
<organism evidence="11 12">
    <name type="scientific">Cellulosilyticum lentocellum (strain ATCC 49066 / DSM 5427 / NCIMB 11756 / RHM5)</name>
    <name type="common">Clostridium lentocellum</name>
    <dbReference type="NCBI Taxonomy" id="642492"/>
    <lineage>
        <taxon>Bacteria</taxon>
        <taxon>Bacillati</taxon>
        <taxon>Bacillota</taxon>
        <taxon>Clostridia</taxon>
        <taxon>Lachnospirales</taxon>
        <taxon>Cellulosilyticaceae</taxon>
        <taxon>Cellulosilyticum</taxon>
    </lineage>
</organism>
<dbReference type="Pfam" id="PF00331">
    <property type="entry name" value="Glyco_hydro_10"/>
    <property type="match status" value="1"/>
</dbReference>
<dbReference type="PRINTS" id="PR00134">
    <property type="entry name" value="GLHYDRLASE10"/>
</dbReference>
<evidence type="ECO:0000256" key="8">
    <source>
        <dbReference type="SAM" id="MobiDB-lite"/>
    </source>
</evidence>
<dbReference type="Pfam" id="PF02018">
    <property type="entry name" value="CBM_4_9"/>
    <property type="match status" value="2"/>
</dbReference>
<keyword evidence="12" id="KW-1185">Reference proteome</keyword>
<dbReference type="HOGENOM" id="CLU_001408_1_0_9"/>
<evidence type="ECO:0000256" key="6">
    <source>
        <dbReference type="ARBA" id="ARBA00023326"/>
    </source>
</evidence>
<dbReference type="InterPro" id="IPR044846">
    <property type="entry name" value="GH10"/>
</dbReference>
<keyword evidence="2" id="KW-0677">Repeat</keyword>
<gene>
    <name evidence="11" type="ordered locus">Clole_0518</name>
</gene>
<dbReference type="GO" id="GO:0031176">
    <property type="term" value="F:endo-1,4-beta-xylanase activity"/>
    <property type="evidence" value="ECO:0007669"/>
    <property type="project" value="UniProtKB-EC"/>
</dbReference>
<dbReference type="InterPro" id="IPR036582">
    <property type="entry name" value="Mao_N_sf"/>
</dbReference>
<dbReference type="InterPro" id="IPR012854">
    <property type="entry name" value="Cu_amine_oxidase-like_N"/>
</dbReference>
<feature type="compositionally biased region" description="Low complexity" evidence="8">
    <location>
        <begin position="1066"/>
        <end position="1076"/>
    </location>
</feature>
<dbReference type="InterPro" id="IPR008979">
    <property type="entry name" value="Galactose-bd-like_sf"/>
</dbReference>
<dbReference type="SMART" id="SM00633">
    <property type="entry name" value="Glyco_10"/>
    <property type="match status" value="1"/>
</dbReference>
<dbReference type="SUPFAM" id="SSF49785">
    <property type="entry name" value="Galactose-binding domain-like"/>
    <property type="match status" value="2"/>
</dbReference>
<evidence type="ECO:0000256" key="4">
    <source>
        <dbReference type="ARBA" id="ARBA00023277"/>
    </source>
</evidence>
<dbReference type="GO" id="GO:0030246">
    <property type="term" value="F:carbohydrate binding"/>
    <property type="evidence" value="ECO:0007669"/>
    <property type="project" value="InterPro"/>
</dbReference>
<evidence type="ECO:0000256" key="1">
    <source>
        <dbReference type="ARBA" id="ARBA00007495"/>
    </source>
</evidence>
<dbReference type="RefSeq" id="WP_013655557.1">
    <property type="nucleotide sequence ID" value="NC_015275.1"/>
</dbReference>
<keyword evidence="4 7" id="KW-0119">Carbohydrate metabolism</keyword>
<evidence type="ECO:0000256" key="5">
    <source>
        <dbReference type="ARBA" id="ARBA00023295"/>
    </source>
</evidence>
<feature type="signal peptide" evidence="9">
    <location>
        <begin position="1"/>
        <end position="30"/>
    </location>
</feature>
<dbReference type="PROSITE" id="PS51760">
    <property type="entry name" value="GH10_2"/>
    <property type="match status" value="1"/>
</dbReference>
<accession>F2JLG8</accession>
<dbReference type="eggNOG" id="COG3693">
    <property type="taxonomic scope" value="Bacteria"/>
</dbReference>
<dbReference type="STRING" id="642492.Clole_0518"/>
<dbReference type="SUPFAM" id="SSF51445">
    <property type="entry name" value="(Trans)glycosidases"/>
    <property type="match status" value="1"/>
</dbReference>
<dbReference type="EC" id="3.2.1.8" evidence="7"/>
<dbReference type="KEGG" id="cle:Clole_0518"/>
<dbReference type="Gene3D" id="2.60.120.260">
    <property type="entry name" value="Galactose-binding domain-like"/>
    <property type="match status" value="2"/>
</dbReference>
<feature type="chain" id="PRO_5003284245" description="Beta-xylanase" evidence="9">
    <location>
        <begin position="31"/>
        <end position="1383"/>
    </location>
</feature>
<dbReference type="InterPro" id="IPR010502">
    <property type="entry name" value="Carb-bd_dom_fam9"/>
</dbReference>
<dbReference type="InterPro" id="IPR017853">
    <property type="entry name" value="GH"/>
</dbReference>
<feature type="region of interest" description="Disordered" evidence="8">
    <location>
        <begin position="512"/>
        <end position="536"/>
    </location>
</feature>
<dbReference type="Pfam" id="PF06452">
    <property type="entry name" value="CBM9_1"/>
    <property type="match status" value="1"/>
</dbReference>
<keyword evidence="5 7" id="KW-0326">Glycosidase</keyword>
<dbReference type="PANTHER" id="PTHR31490:SF90">
    <property type="entry name" value="ENDO-1,4-BETA-XYLANASE A"/>
    <property type="match status" value="1"/>
</dbReference>
<feature type="domain" description="GH10" evidence="10">
    <location>
        <begin position="350"/>
        <end position="716"/>
    </location>
</feature>
<dbReference type="GO" id="GO:0045493">
    <property type="term" value="P:xylan catabolic process"/>
    <property type="evidence" value="ECO:0007669"/>
    <property type="project" value="UniProtKB-KW"/>
</dbReference>
<dbReference type="Pfam" id="PF07833">
    <property type="entry name" value="Cu_amine_oxidN1"/>
    <property type="match status" value="2"/>
</dbReference>
<evidence type="ECO:0000256" key="7">
    <source>
        <dbReference type="RuleBase" id="RU361174"/>
    </source>
</evidence>